<dbReference type="GO" id="GO:0005882">
    <property type="term" value="C:intermediate filament"/>
    <property type="evidence" value="ECO:0007669"/>
    <property type="project" value="UniProtKB-KW"/>
</dbReference>
<keyword evidence="2 3" id="KW-0175">Coiled coil</keyword>
<feature type="region of interest" description="Disordered" evidence="4">
    <location>
        <begin position="263"/>
        <end position="291"/>
    </location>
</feature>
<name>A0A7L3TGZ8_RISTR</name>
<feature type="compositionally biased region" description="Acidic residues" evidence="4">
    <location>
        <begin position="862"/>
        <end position="873"/>
    </location>
</feature>
<dbReference type="EMBL" id="VZUC01001276">
    <property type="protein sequence ID" value="NXV38871.1"/>
    <property type="molecule type" value="Genomic_DNA"/>
</dbReference>
<evidence type="ECO:0000259" key="5">
    <source>
        <dbReference type="PROSITE" id="PS51842"/>
    </source>
</evidence>
<feature type="coiled-coil region" evidence="3">
    <location>
        <begin position="20"/>
        <end position="169"/>
    </location>
</feature>
<evidence type="ECO:0000256" key="3">
    <source>
        <dbReference type="SAM" id="Coils"/>
    </source>
</evidence>
<feature type="compositionally biased region" description="Gly residues" evidence="4">
    <location>
        <begin position="521"/>
        <end position="536"/>
    </location>
</feature>
<feature type="non-terminal residue" evidence="6">
    <location>
        <position position="1361"/>
    </location>
</feature>
<feature type="compositionally biased region" description="Acidic residues" evidence="4">
    <location>
        <begin position="925"/>
        <end position="944"/>
    </location>
</feature>
<feature type="compositionally biased region" description="Basic and acidic residues" evidence="4">
    <location>
        <begin position="282"/>
        <end position="291"/>
    </location>
</feature>
<feature type="domain" description="IF rod" evidence="5">
    <location>
        <begin position="16"/>
        <end position="234"/>
    </location>
</feature>
<evidence type="ECO:0000313" key="6">
    <source>
        <dbReference type="EMBL" id="NXV38871.1"/>
    </source>
</evidence>
<feature type="compositionally biased region" description="Acidic residues" evidence="4">
    <location>
        <begin position="972"/>
        <end position="982"/>
    </location>
</feature>
<feature type="compositionally biased region" description="Low complexity" evidence="4">
    <location>
        <begin position="401"/>
        <end position="411"/>
    </location>
</feature>
<feature type="non-terminal residue" evidence="6">
    <location>
        <position position="1"/>
    </location>
</feature>
<evidence type="ECO:0000256" key="2">
    <source>
        <dbReference type="ARBA" id="ARBA00023054"/>
    </source>
</evidence>
<evidence type="ECO:0000256" key="1">
    <source>
        <dbReference type="ARBA" id="ARBA00022754"/>
    </source>
</evidence>
<dbReference type="PANTHER" id="PTHR47051:SF1">
    <property type="entry name" value="NESTIN"/>
    <property type="match status" value="1"/>
</dbReference>
<feature type="region of interest" description="Disordered" evidence="4">
    <location>
        <begin position="326"/>
        <end position="675"/>
    </location>
</feature>
<dbReference type="SMART" id="SM01391">
    <property type="entry name" value="Filament"/>
    <property type="match status" value="1"/>
</dbReference>
<dbReference type="PANTHER" id="PTHR47051">
    <property type="entry name" value="NESTIN"/>
    <property type="match status" value="1"/>
</dbReference>
<dbReference type="Pfam" id="PF00038">
    <property type="entry name" value="Filament"/>
    <property type="match status" value="1"/>
</dbReference>
<evidence type="ECO:0000313" key="7">
    <source>
        <dbReference type="Proteomes" id="UP000540089"/>
    </source>
</evidence>
<feature type="compositionally biased region" description="Low complexity" evidence="4">
    <location>
        <begin position="765"/>
        <end position="774"/>
    </location>
</feature>
<feature type="coiled-coil region" evidence="3">
    <location>
        <begin position="228"/>
        <end position="255"/>
    </location>
</feature>
<sequence>MLSTESFAGARALGEESLQMWDLNKRLEAYLARVKFLEEENEVLRAEIQSAKGSPASDSWRAKYEEELRALRDALDHAFREKCTAELARDNLYEEVQQVKSRCQKEQAAREEAKKQLSLSRKELEEERRAQIWLKERAVQLEKEVEALLEVHEEEKAGLDQEIASFSQSLESFRCAPVAFQPVEVEDYSKRLSEIWKGAVETYKTEVSQLEGSLCQAKENLWKAVEDNQQSQLQLQHLEKDLVGLKARKEMLEENLARQWQEQRGEAEKFQVGEGAAGSERPPPRAAREGWGEPRERLFGKLTALPASLVADLKLEVSGGSKLAAASAEARRLLPRDHRTSPSVFPRAEGRGQPAKTRSDALTPKIQSPRELQKIGSVLHAMAPQAKEPGGPGCPTPSPSQPGKAPSLSLDPPSPVPPEPGSPGGEGPAWPGGDGGEMSQGKEHPAPGAAAETRDAGAEPPGAVPTRSLRYPAQLVSEALEDALKEMNDDAQPKEEPPLGAAWAPQDARPPSPVPPIEARGGAGEGQDPSEGGGEGEAPEEEERAGEGVLQGLGAGSHPCGAAASPSPEEPGVWEEEMPAVLSPGGPEVVAQEEDTSGPGQTGASQEEPEDEEDAPSMEASHPSEDEEERGPDDGDFQGDGMDAGEGESPQREIEAAFAVPVESHPGLPMESHPEEDFIDGEQEKFEQQEMPVCEMDLAAGEERRQEPCPEQEPLSIHEATPAEEASSGAVEDAMGGEDPGRAEEGEGEKGEASGEALGGEDPGAGEAAGPEALGQEEPEDLQETGFGEETREEEQPEPGEERWGGRDEGSSQKPPPEEWEVTAEDTEGALGTEEPAWADDTPRSAGGLESEERDSSVSPAELEETREDDEEAAESRGTSQQQPPPGAEPAPGLAGDEQEDTVGQPDQAAPIHVPGQGDSQEPAEAAEEPWEVQDEDADEELDLEAGQRESSSGTVPAAPQQATGDGTESGEREEEEEEEEDGRWGEPEPAPGTGRRVELEDTLPDSTPLRLYDGETLAAVTPSQNPPETEETTETGPASQITPEDEGWLEGKDKPPTPTVPESCEEEEGTEVAPAAEGAEEEEGYFMVSAPNQEVSSSEEAEISEDFEEIKVEATEAGQDELEAPREASPVPEDEGHFEAFVGEADEDAKMPTEEAEIPKDKDEDDAGGFTAELEEGPAVPEADPVSPGTAGSLARGSGLRETVEEEAPAGDSPPPDRDEEPPEADPPQPGSAPEQGVFPEMIKESPEAADPSAKVPADVVKDSDILEIVEQALEFNQELVMGVKAAEGGQRDAGGSQLPGDAEEESSPASSSEEEPTVQEAPAEAAPGPEGLAGAANGLYREASLEDLAEFTEEVPNGV</sequence>
<dbReference type="InterPro" id="IPR031211">
    <property type="entry name" value="Nestin"/>
</dbReference>
<dbReference type="Gene3D" id="1.20.5.1160">
    <property type="entry name" value="Vasodilator-stimulated phosphoprotein"/>
    <property type="match status" value="1"/>
</dbReference>
<feature type="compositionally biased region" description="Pro residues" evidence="4">
    <location>
        <begin position="412"/>
        <end position="421"/>
    </location>
</feature>
<reference evidence="6 7" key="1">
    <citation type="submission" date="2019-09" db="EMBL/GenBank/DDBJ databases">
        <title>Bird 10,000 Genomes (B10K) Project - Family phase.</title>
        <authorList>
            <person name="Zhang G."/>
        </authorList>
    </citation>
    <scope>NUCLEOTIDE SEQUENCE [LARGE SCALE GENOMIC DNA]</scope>
    <source>
        <strain evidence="6">OUT-0021</strain>
        <tissue evidence="6">Blood</tissue>
    </source>
</reference>
<dbReference type="PROSITE" id="PS51842">
    <property type="entry name" value="IF_ROD_2"/>
    <property type="match status" value="1"/>
</dbReference>
<feature type="compositionally biased region" description="Acidic residues" evidence="4">
    <location>
        <begin position="625"/>
        <end position="637"/>
    </location>
</feature>
<dbReference type="InterPro" id="IPR039008">
    <property type="entry name" value="IF_rod_dom"/>
</dbReference>
<feature type="region of interest" description="Disordered" evidence="4">
    <location>
        <begin position="694"/>
        <end position="1261"/>
    </location>
</feature>
<feature type="compositionally biased region" description="Acidic residues" evidence="4">
    <location>
        <begin position="1303"/>
        <end position="1319"/>
    </location>
</feature>
<feature type="compositionally biased region" description="Basic and acidic residues" evidence="4">
    <location>
        <begin position="1149"/>
        <end position="1163"/>
    </location>
</feature>
<dbReference type="Proteomes" id="UP000540089">
    <property type="component" value="Unassembled WGS sequence"/>
</dbReference>
<dbReference type="SUPFAM" id="SSF64593">
    <property type="entry name" value="Intermediate filament protein, coiled coil region"/>
    <property type="match status" value="1"/>
</dbReference>
<feature type="compositionally biased region" description="Acidic residues" evidence="4">
    <location>
        <begin position="1098"/>
        <end position="1109"/>
    </location>
</feature>
<dbReference type="GO" id="GO:0031730">
    <property type="term" value="F:CCR5 chemokine receptor binding"/>
    <property type="evidence" value="ECO:0007669"/>
    <property type="project" value="TreeGrafter"/>
</dbReference>
<dbReference type="GO" id="GO:0030844">
    <property type="term" value="P:positive regulation of intermediate filament depolymerization"/>
    <property type="evidence" value="ECO:0007669"/>
    <property type="project" value="TreeGrafter"/>
</dbReference>
<feature type="compositionally biased region" description="Basic and acidic residues" evidence="4">
    <location>
        <begin position="800"/>
        <end position="811"/>
    </location>
</feature>
<keyword evidence="1" id="KW-0403">Intermediate filament</keyword>
<accession>A0A7L3TGZ8</accession>
<feature type="compositionally biased region" description="Gly residues" evidence="4">
    <location>
        <begin position="422"/>
        <end position="438"/>
    </location>
</feature>
<feature type="compositionally biased region" description="Basic and acidic residues" evidence="4">
    <location>
        <begin position="329"/>
        <end position="340"/>
    </location>
</feature>
<proteinExistence type="predicted"/>
<gene>
    <name evidence="6" type="primary">Tana</name>
    <name evidence="6" type="ORF">RISTRI_R01254</name>
</gene>
<comment type="caution">
    <text evidence="6">The sequence shown here is derived from an EMBL/GenBank/DDBJ whole genome shotgun (WGS) entry which is preliminary data.</text>
</comment>
<organism evidence="6 7">
    <name type="scientific">Rissa tridactyla</name>
    <name type="common">Black-legged kittiwake</name>
    <name type="synonym">Larus tridactyla</name>
    <dbReference type="NCBI Taxonomy" id="75485"/>
    <lineage>
        <taxon>Eukaryota</taxon>
        <taxon>Metazoa</taxon>
        <taxon>Chordata</taxon>
        <taxon>Craniata</taxon>
        <taxon>Vertebrata</taxon>
        <taxon>Euteleostomi</taxon>
        <taxon>Archelosauria</taxon>
        <taxon>Archosauria</taxon>
        <taxon>Dinosauria</taxon>
        <taxon>Saurischia</taxon>
        <taxon>Theropoda</taxon>
        <taxon>Coelurosauria</taxon>
        <taxon>Aves</taxon>
        <taxon>Neognathae</taxon>
        <taxon>Neoaves</taxon>
        <taxon>Charadriiformes</taxon>
        <taxon>Laridae</taxon>
        <taxon>Rissa</taxon>
    </lineage>
</organism>
<feature type="compositionally biased region" description="Acidic residues" evidence="4">
    <location>
        <begin position="818"/>
        <end position="828"/>
    </location>
</feature>
<keyword evidence="7" id="KW-1185">Reference proteome</keyword>
<feature type="compositionally biased region" description="Basic and acidic residues" evidence="4">
    <location>
        <begin position="482"/>
        <end position="497"/>
    </location>
</feature>
<feature type="compositionally biased region" description="Basic and acidic residues" evidence="4">
    <location>
        <begin position="739"/>
        <end position="753"/>
    </location>
</feature>
<dbReference type="GO" id="GO:0019215">
    <property type="term" value="F:intermediate filament binding"/>
    <property type="evidence" value="ECO:0007669"/>
    <property type="project" value="InterPro"/>
</dbReference>
<feature type="compositionally biased region" description="Acidic residues" evidence="4">
    <location>
        <begin position="607"/>
        <end position="616"/>
    </location>
</feature>
<evidence type="ECO:0000256" key="4">
    <source>
        <dbReference type="SAM" id="MobiDB-lite"/>
    </source>
</evidence>
<feature type="compositionally biased region" description="Low complexity" evidence="4">
    <location>
        <begin position="1322"/>
        <end position="1338"/>
    </location>
</feature>
<protein>
    <submittedName>
        <fullName evidence="6">TANA protein</fullName>
    </submittedName>
</protein>
<feature type="region of interest" description="Disordered" evidence="4">
    <location>
        <begin position="1288"/>
        <end position="1341"/>
    </location>
</feature>